<organism evidence="2 3">
    <name type="scientific">Synoicihabitans lomoniglobus</name>
    <dbReference type="NCBI Taxonomy" id="2909285"/>
    <lineage>
        <taxon>Bacteria</taxon>
        <taxon>Pseudomonadati</taxon>
        <taxon>Verrucomicrobiota</taxon>
        <taxon>Opitutia</taxon>
        <taxon>Opitutales</taxon>
        <taxon>Opitutaceae</taxon>
        <taxon>Synoicihabitans</taxon>
    </lineage>
</organism>
<evidence type="ECO:0000256" key="1">
    <source>
        <dbReference type="SAM" id="Phobius"/>
    </source>
</evidence>
<dbReference type="KEGG" id="slom:PXH66_08265"/>
<evidence type="ECO:0000313" key="3">
    <source>
        <dbReference type="Proteomes" id="UP001218638"/>
    </source>
</evidence>
<keyword evidence="1" id="KW-0812">Transmembrane</keyword>
<name>A0AAF0CRN2_9BACT</name>
<dbReference type="RefSeq" id="WP_330929592.1">
    <property type="nucleotide sequence ID" value="NZ_CP119075.1"/>
</dbReference>
<feature type="transmembrane region" description="Helical" evidence="1">
    <location>
        <begin position="170"/>
        <end position="188"/>
    </location>
</feature>
<gene>
    <name evidence="2" type="ORF">PXH66_08265</name>
</gene>
<keyword evidence="1" id="KW-1133">Transmembrane helix</keyword>
<dbReference type="PROSITE" id="PS51257">
    <property type="entry name" value="PROKAR_LIPOPROTEIN"/>
    <property type="match status" value="1"/>
</dbReference>
<evidence type="ECO:0008006" key="4">
    <source>
        <dbReference type="Google" id="ProtNLM"/>
    </source>
</evidence>
<evidence type="ECO:0000313" key="2">
    <source>
        <dbReference type="EMBL" id="WED66842.1"/>
    </source>
</evidence>
<feature type="transmembrane region" description="Helical" evidence="1">
    <location>
        <begin position="146"/>
        <end position="164"/>
    </location>
</feature>
<dbReference type="Proteomes" id="UP001218638">
    <property type="component" value="Chromosome"/>
</dbReference>
<dbReference type="AlphaFoldDB" id="A0AAF0CRN2"/>
<proteinExistence type="predicted"/>
<dbReference type="EMBL" id="CP119075">
    <property type="protein sequence ID" value="WED66842.1"/>
    <property type="molecule type" value="Genomic_DNA"/>
</dbReference>
<reference evidence="2" key="1">
    <citation type="submission" date="2023-03" db="EMBL/GenBank/DDBJ databases">
        <title>Lomoglobus Profundus gen. nov., sp. nov., a novel member of the phylum Verrucomicrobia, isolated from deep-marine sediment of South China Sea.</title>
        <authorList>
            <person name="Ahmad T."/>
            <person name="Ishaq S.E."/>
            <person name="Wang F."/>
        </authorList>
    </citation>
    <scope>NUCLEOTIDE SEQUENCE</scope>
    <source>
        <strain evidence="2">LMO-M01</strain>
    </source>
</reference>
<keyword evidence="3" id="KW-1185">Reference proteome</keyword>
<feature type="transmembrane region" description="Helical" evidence="1">
    <location>
        <begin position="121"/>
        <end position="141"/>
    </location>
</feature>
<keyword evidence="1" id="KW-0472">Membrane</keyword>
<protein>
    <recommendedName>
        <fullName evidence="4">DUF2339 domain-containing protein</fullName>
    </recommendedName>
</protein>
<accession>A0AAF0CRN2</accession>
<sequence>MMIRFKSLLLVVVALAVLAGCSKVPRSLKPAIASVTAGSTAVQQSGAAEVPARAEVNETVRTVPVPKGSEIVTDADTGNLRVIISEPTLLTETRRNEVSEAPQSFKPAAPPSPSDIANGRAVWFFRIGLGLGIALAVFGLVRGWDFVMYGGAAVAAGCGLSLFLQRNPLLAGLIGAGVLAAVVGPILWHWKLKRFPDVNAPG</sequence>